<dbReference type="InterPro" id="IPR011249">
    <property type="entry name" value="Metalloenz_LuxS/M16"/>
</dbReference>
<dbReference type="PROSITE" id="PS00143">
    <property type="entry name" value="INSULINASE"/>
    <property type="match status" value="1"/>
</dbReference>
<dbReference type="InterPro" id="IPR050626">
    <property type="entry name" value="Peptidase_M16"/>
</dbReference>
<evidence type="ECO:0000256" key="1">
    <source>
        <dbReference type="ARBA" id="ARBA00007261"/>
    </source>
</evidence>
<dbReference type="EC" id="3.4.24.61" evidence="13"/>
<evidence type="ECO:0000256" key="6">
    <source>
        <dbReference type="ARBA" id="ARBA00023049"/>
    </source>
</evidence>
<evidence type="ECO:0000259" key="11">
    <source>
        <dbReference type="Pfam" id="PF16187"/>
    </source>
</evidence>
<evidence type="ECO:0000259" key="9">
    <source>
        <dbReference type="Pfam" id="PF00675"/>
    </source>
</evidence>
<evidence type="ECO:0000256" key="8">
    <source>
        <dbReference type="SAM" id="MobiDB-lite"/>
    </source>
</evidence>
<feature type="domain" description="Coenzyme PQQ synthesis protein F-like C-terminal lobe" evidence="12">
    <location>
        <begin position="783"/>
        <end position="883"/>
    </location>
</feature>
<evidence type="ECO:0000256" key="5">
    <source>
        <dbReference type="ARBA" id="ARBA00022833"/>
    </source>
</evidence>
<reference evidence="13" key="1">
    <citation type="submission" date="2023-01" db="EMBL/GenBank/DDBJ databases">
        <title>Genome assembly of the deep-sea coral Lophelia pertusa.</title>
        <authorList>
            <person name="Herrera S."/>
            <person name="Cordes E."/>
        </authorList>
    </citation>
    <scope>NUCLEOTIDE SEQUENCE</scope>
    <source>
        <strain evidence="13">USNM1676648</strain>
        <tissue evidence="13">Polyp</tissue>
    </source>
</reference>
<dbReference type="OrthoDB" id="4953at2759"/>
<feature type="compositionally biased region" description="Acidic residues" evidence="8">
    <location>
        <begin position="1"/>
        <end position="45"/>
    </location>
</feature>
<evidence type="ECO:0000256" key="2">
    <source>
        <dbReference type="ARBA" id="ARBA00022670"/>
    </source>
</evidence>
<dbReference type="InterPro" id="IPR001431">
    <property type="entry name" value="Pept_M16_Zn_BS"/>
</dbReference>
<dbReference type="InterPro" id="IPR032632">
    <property type="entry name" value="Peptidase_M16_M"/>
</dbReference>
<protein>
    <submittedName>
        <fullName evidence="13">Nrd1 complex RNA-binding subunit</fullName>
        <ecNumber evidence="13">3.4.24.61</ecNumber>
    </submittedName>
</protein>
<keyword evidence="3" id="KW-0479">Metal-binding</keyword>
<dbReference type="FunFam" id="3.30.830.10:FF:000027">
    <property type="entry name" value="nardilysin isoform X1"/>
    <property type="match status" value="1"/>
</dbReference>
<dbReference type="Pfam" id="PF05193">
    <property type="entry name" value="Peptidase_M16_C"/>
    <property type="match status" value="1"/>
</dbReference>
<gene>
    <name evidence="13" type="primary">NRD1</name>
    <name evidence="13" type="ORF">OS493_021957</name>
</gene>
<evidence type="ECO:0000256" key="3">
    <source>
        <dbReference type="ARBA" id="ARBA00022723"/>
    </source>
</evidence>
<keyword evidence="6" id="KW-0482">Metalloprotease</keyword>
<dbReference type="PANTHER" id="PTHR43690:SF18">
    <property type="entry name" value="INSULIN-DEGRADING ENZYME-RELATED"/>
    <property type="match status" value="1"/>
</dbReference>
<evidence type="ECO:0000256" key="7">
    <source>
        <dbReference type="RuleBase" id="RU004447"/>
    </source>
</evidence>
<dbReference type="FunFam" id="3.30.830.10:FF:000005">
    <property type="entry name" value="nardilysin isoform X1"/>
    <property type="match status" value="1"/>
</dbReference>
<feature type="domain" description="Peptidase M16 N-terminal" evidence="9">
    <location>
        <begin position="55"/>
        <end position="170"/>
    </location>
</feature>
<dbReference type="GO" id="GO:0004222">
    <property type="term" value="F:metalloendopeptidase activity"/>
    <property type="evidence" value="ECO:0007669"/>
    <property type="project" value="UniProtKB-EC"/>
</dbReference>
<dbReference type="InterPro" id="IPR054734">
    <property type="entry name" value="PqqF-like_C_4"/>
</dbReference>
<evidence type="ECO:0000259" key="10">
    <source>
        <dbReference type="Pfam" id="PF05193"/>
    </source>
</evidence>
<dbReference type="Pfam" id="PF00675">
    <property type="entry name" value="Peptidase_M16"/>
    <property type="match status" value="1"/>
</dbReference>
<organism evidence="13 14">
    <name type="scientific">Desmophyllum pertusum</name>
    <dbReference type="NCBI Taxonomy" id="174260"/>
    <lineage>
        <taxon>Eukaryota</taxon>
        <taxon>Metazoa</taxon>
        <taxon>Cnidaria</taxon>
        <taxon>Anthozoa</taxon>
        <taxon>Hexacorallia</taxon>
        <taxon>Scleractinia</taxon>
        <taxon>Caryophylliina</taxon>
        <taxon>Caryophylliidae</taxon>
        <taxon>Desmophyllum</taxon>
    </lineage>
</organism>
<dbReference type="GO" id="GO:0046872">
    <property type="term" value="F:metal ion binding"/>
    <property type="evidence" value="ECO:0007669"/>
    <property type="project" value="UniProtKB-KW"/>
</dbReference>
<dbReference type="GO" id="GO:0006508">
    <property type="term" value="P:proteolysis"/>
    <property type="evidence" value="ECO:0007669"/>
    <property type="project" value="UniProtKB-KW"/>
</dbReference>
<dbReference type="InterPro" id="IPR007863">
    <property type="entry name" value="Peptidase_M16_C"/>
</dbReference>
<dbReference type="Proteomes" id="UP001163046">
    <property type="component" value="Unassembled WGS sequence"/>
</dbReference>
<dbReference type="Pfam" id="PF16187">
    <property type="entry name" value="Peptidase_M16_M"/>
    <property type="match status" value="1"/>
</dbReference>
<dbReference type="EMBL" id="MU826364">
    <property type="protein sequence ID" value="KAJ7378655.1"/>
    <property type="molecule type" value="Genomic_DNA"/>
</dbReference>
<sequence>MSTTDDEDNSEDLAGESDDDDDDNDDDNDDDDGVVSGDPDGEQENDSEKSRKPKDTKLSAAALCIGAGSFSDPDDIPGLAHFLEHMVFMGSEKYPDENAFDAFIKKHGGSDNASTDCERTTFLFDVRRKYFRETLDRFAQFFISPLLKEDSVDREVQAVESEFRMSYQSDSVRKMQLLALLTEKGHPFGKFLWGNEETLQKIPKEKGIDVNKSLRDFQKRMYSAQYMSLTVISRESLNSLEKMVRESFSKIPNNSQPKPTFQEYTTPFDDSKFHKMYKVVPIKDVHQLEIMWILPPQQQYYRIKPMHYISWLMGHEGPGSILSLLIKKSWASSLLCGNGESGQEHNTSFALFPCLISLTDEGMDHIYEILTIVFQYLELLRQNGPQERIYKELQTIENNEFRFREQCEPYDYVEDLVEKHAEEDYLTGDQLMWEFNGEVIQNVQNSLTPDRANILLLSKRCQDECTDYEPWFQTPYNCSDIDPQWLEKWKNLELNPELHFPEENKFIATDFDIKDFDRTVCEFPELVHDCNLGKVWHSKDTKFKTPRARFYFHLISPVLNASPESMVLSDLFLSVLEYNLKEIAYAADVAQLGYSMTVSETGIVLKLEGFNHKLALLFETVIDHMANFTVTSQTFEMVKRKLMRSYRNSIIKPQKLVRSVRLSILQHVKWTTVDKRSVIPDATMETLQHFVSCFKSKLFVESLIQGNITSQEAVSLQEQLYSKLQFMPLSSCLHPEIRVIQLPQGECICRVMGFNKEDDNTIVTNYYQSGPATVEEFTIMDLLLMQMDEPCFDVLRTQEQLGYSVFCACRNTFGVLGFSVTVQTQAGKFSAEHVESRIDAFLDAFGEILRSLTDEDFKSQVDSLIELKEHEDLSLADEADRNWTEVLDQTYIFNRKRREVDCLRKLSKEDLYQWFLSHRKSGDKYKKLSVQIIGSGQCETHACADTPVDADSGLGNDDDWQIRPIPVDTSGSQIFCIKNISEFKRTRAIFPVVKIK</sequence>
<keyword evidence="2" id="KW-0645">Protease</keyword>
<keyword evidence="5" id="KW-0862">Zinc</keyword>
<feature type="domain" description="Peptidase M16 middle/third" evidence="11">
    <location>
        <begin position="401"/>
        <end position="675"/>
    </location>
</feature>
<name>A0A9W9ZC69_9CNID</name>
<dbReference type="Pfam" id="PF22456">
    <property type="entry name" value="PqqF-like_C_4"/>
    <property type="match status" value="1"/>
</dbReference>
<dbReference type="GO" id="GO:0005737">
    <property type="term" value="C:cytoplasm"/>
    <property type="evidence" value="ECO:0007669"/>
    <property type="project" value="UniProtKB-ARBA"/>
</dbReference>
<comment type="caution">
    <text evidence="13">The sequence shown here is derived from an EMBL/GenBank/DDBJ whole genome shotgun (WGS) entry which is preliminary data.</text>
</comment>
<accession>A0A9W9ZC69</accession>
<keyword evidence="4 13" id="KW-0378">Hydrolase</keyword>
<dbReference type="SUPFAM" id="SSF63411">
    <property type="entry name" value="LuxS/MPP-like metallohydrolase"/>
    <property type="match status" value="4"/>
</dbReference>
<feature type="region of interest" description="Disordered" evidence="8">
    <location>
        <begin position="1"/>
        <end position="55"/>
    </location>
</feature>
<dbReference type="Gene3D" id="3.30.830.10">
    <property type="entry name" value="Metalloenzyme, LuxS/M16 peptidase-like"/>
    <property type="match status" value="4"/>
</dbReference>
<evidence type="ECO:0000256" key="4">
    <source>
        <dbReference type="ARBA" id="ARBA00022801"/>
    </source>
</evidence>
<proteinExistence type="inferred from homology"/>
<evidence type="ECO:0000313" key="14">
    <source>
        <dbReference type="Proteomes" id="UP001163046"/>
    </source>
</evidence>
<comment type="similarity">
    <text evidence="1 7">Belongs to the peptidase M16 family.</text>
</comment>
<evidence type="ECO:0000313" key="13">
    <source>
        <dbReference type="EMBL" id="KAJ7378655.1"/>
    </source>
</evidence>
<feature type="compositionally biased region" description="Basic and acidic residues" evidence="8">
    <location>
        <begin position="46"/>
        <end position="55"/>
    </location>
</feature>
<feature type="domain" description="Peptidase M16 C-terminal" evidence="10">
    <location>
        <begin position="212"/>
        <end position="394"/>
    </location>
</feature>
<dbReference type="PANTHER" id="PTHR43690">
    <property type="entry name" value="NARDILYSIN"/>
    <property type="match status" value="1"/>
</dbReference>
<dbReference type="InterPro" id="IPR011765">
    <property type="entry name" value="Pept_M16_N"/>
</dbReference>
<dbReference type="AlphaFoldDB" id="A0A9W9ZC69"/>
<evidence type="ECO:0000259" key="12">
    <source>
        <dbReference type="Pfam" id="PF22456"/>
    </source>
</evidence>
<keyword evidence="14" id="KW-1185">Reference proteome</keyword>